<name>A0A2C6KCB9_9APIC</name>
<evidence type="ECO:0000256" key="1">
    <source>
        <dbReference type="SAM" id="MobiDB-lite"/>
    </source>
</evidence>
<feature type="compositionally biased region" description="Basic and acidic residues" evidence="1">
    <location>
        <begin position="26"/>
        <end position="56"/>
    </location>
</feature>
<dbReference type="GeneID" id="94427674"/>
<dbReference type="VEuPathDB" id="ToxoDB:CSUI_004270"/>
<reference evidence="2 3" key="1">
    <citation type="journal article" date="2017" name="Int. J. Parasitol.">
        <title>The genome of the protozoan parasite Cystoisospora suis and a reverse vaccinology approach to identify vaccine candidates.</title>
        <authorList>
            <person name="Palmieri N."/>
            <person name="Shrestha A."/>
            <person name="Ruttkowski B."/>
            <person name="Beck T."/>
            <person name="Vogl C."/>
            <person name="Tomley F."/>
            <person name="Blake D.P."/>
            <person name="Joachim A."/>
        </authorList>
    </citation>
    <scope>NUCLEOTIDE SEQUENCE [LARGE SCALE GENOMIC DNA]</scope>
    <source>
        <strain evidence="2 3">Wien I</strain>
    </source>
</reference>
<protein>
    <submittedName>
        <fullName evidence="2">Uncharacterized protein</fullName>
    </submittedName>
</protein>
<dbReference type="RefSeq" id="XP_067923560.1">
    <property type="nucleotide sequence ID" value="XM_068064463.1"/>
</dbReference>
<gene>
    <name evidence="2" type="ORF">CSUI_004270</name>
</gene>
<proteinExistence type="predicted"/>
<evidence type="ECO:0000313" key="3">
    <source>
        <dbReference type="Proteomes" id="UP000221165"/>
    </source>
</evidence>
<accession>A0A2C6KCB9</accession>
<dbReference type="EMBL" id="MIGC01001964">
    <property type="protein sequence ID" value="PHJ21881.1"/>
    <property type="molecule type" value="Genomic_DNA"/>
</dbReference>
<dbReference type="AlphaFoldDB" id="A0A2C6KCB9"/>
<dbReference type="Proteomes" id="UP000221165">
    <property type="component" value="Unassembled WGS sequence"/>
</dbReference>
<organism evidence="2 3">
    <name type="scientific">Cystoisospora suis</name>
    <dbReference type="NCBI Taxonomy" id="483139"/>
    <lineage>
        <taxon>Eukaryota</taxon>
        <taxon>Sar</taxon>
        <taxon>Alveolata</taxon>
        <taxon>Apicomplexa</taxon>
        <taxon>Conoidasida</taxon>
        <taxon>Coccidia</taxon>
        <taxon>Eucoccidiorida</taxon>
        <taxon>Eimeriorina</taxon>
        <taxon>Sarcocystidae</taxon>
        <taxon>Cystoisospora</taxon>
    </lineage>
</organism>
<sequence>MSGHTRASGPRLFLTWAFEAAECKESGELREDERIRSSKEGTGELEGKIGEGDPERSLCAVARDSGQTGAGGRRPLE</sequence>
<feature type="region of interest" description="Disordered" evidence="1">
    <location>
        <begin position="26"/>
        <end position="77"/>
    </location>
</feature>
<feature type="compositionally biased region" description="Gly residues" evidence="1">
    <location>
        <begin position="68"/>
        <end position="77"/>
    </location>
</feature>
<keyword evidence="3" id="KW-1185">Reference proteome</keyword>
<comment type="caution">
    <text evidence="2">The sequence shown here is derived from an EMBL/GenBank/DDBJ whole genome shotgun (WGS) entry which is preliminary data.</text>
</comment>
<evidence type="ECO:0000313" key="2">
    <source>
        <dbReference type="EMBL" id="PHJ21881.1"/>
    </source>
</evidence>